<reference evidence="14" key="2">
    <citation type="submission" date="2020-09" db="EMBL/GenBank/DDBJ databases">
        <authorList>
            <person name="Sun Q."/>
            <person name="Zhou Y."/>
        </authorList>
    </citation>
    <scope>NUCLEOTIDE SEQUENCE</scope>
    <source>
        <strain evidence="14">CGMCC 1.12987</strain>
    </source>
</reference>
<evidence type="ECO:0000256" key="12">
    <source>
        <dbReference type="SAM" id="Phobius"/>
    </source>
</evidence>
<keyword evidence="4" id="KW-0645">Protease</keyword>
<evidence type="ECO:0000256" key="4">
    <source>
        <dbReference type="ARBA" id="ARBA00022670"/>
    </source>
</evidence>
<organism evidence="14 15">
    <name type="scientific">Paenibacillus abyssi</name>
    <dbReference type="NCBI Taxonomy" id="1340531"/>
    <lineage>
        <taxon>Bacteria</taxon>
        <taxon>Bacillati</taxon>
        <taxon>Bacillota</taxon>
        <taxon>Bacilli</taxon>
        <taxon>Bacillales</taxon>
        <taxon>Paenibacillaceae</taxon>
        <taxon>Paenibacillus</taxon>
    </lineage>
</organism>
<dbReference type="RefSeq" id="WP_188532978.1">
    <property type="nucleotide sequence ID" value="NZ_BMGR01000016.1"/>
</dbReference>
<feature type="transmembrane region" description="Helical" evidence="12">
    <location>
        <begin position="154"/>
        <end position="175"/>
    </location>
</feature>
<keyword evidence="5 12" id="KW-0812">Transmembrane</keyword>
<keyword evidence="8" id="KW-0862">Zinc</keyword>
<evidence type="ECO:0000256" key="1">
    <source>
        <dbReference type="ARBA" id="ARBA00001947"/>
    </source>
</evidence>
<dbReference type="GO" id="GO:0016020">
    <property type="term" value="C:membrane"/>
    <property type="evidence" value="ECO:0007669"/>
    <property type="project" value="UniProtKB-SubCell"/>
</dbReference>
<keyword evidence="7" id="KW-0378">Hydrolase</keyword>
<comment type="similarity">
    <text evidence="3">Belongs to the peptidase M50B family.</text>
</comment>
<accession>A0A917G3N4</accession>
<feature type="domain" description="Peptidase M50" evidence="13">
    <location>
        <begin position="31"/>
        <end position="103"/>
    </location>
</feature>
<evidence type="ECO:0000256" key="5">
    <source>
        <dbReference type="ARBA" id="ARBA00022692"/>
    </source>
</evidence>
<name>A0A917G3N4_9BACL</name>
<keyword evidence="15" id="KW-1185">Reference proteome</keyword>
<dbReference type="GO" id="GO:0008237">
    <property type="term" value="F:metallopeptidase activity"/>
    <property type="evidence" value="ECO:0007669"/>
    <property type="project" value="UniProtKB-KW"/>
</dbReference>
<evidence type="ECO:0000256" key="7">
    <source>
        <dbReference type="ARBA" id="ARBA00022801"/>
    </source>
</evidence>
<dbReference type="GO" id="GO:0006508">
    <property type="term" value="P:proteolysis"/>
    <property type="evidence" value="ECO:0007669"/>
    <property type="project" value="UniProtKB-KW"/>
</dbReference>
<evidence type="ECO:0000256" key="3">
    <source>
        <dbReference type="ARBA" id="ARBA00007931"/>
    </source>
</evidence>
<dbReference type="Proteomes" id="UP000644756">
    <property type="component" value="Unassembled WGS sequence"/>
</dbReference>
<evidence type="ECO:0000256" key="8">
    <source>
        <dbReference type="ARBA" id="ARBA00022833"/>
    </source>
</evidence>
<sequence length="291" mass="32461">MIRWKGIIWSIHPLFVLVMLASVVTGYFIELITLFAIVIVHELGHVLAARGLGWTVREVKLLPFGGVAEIEEAGYIPAKEEMFIAAAGPLQNGWMAAAAFALGQWGGLSSEWSEHFVQANMMIGLFNLLPVLPLDGGKLLQALLSYRIPFHITLVWGARISLLFSASMVIYALVIGWPTGIQMNVLTIGIFLFVSNWTYLRNVPYIFVRFLMRREQAAANRVWQGALAQPIVVTGHNTVHAILRLFMKERYHLIYVMGERGAIVAVLPEERVVDGFLIHGKAGSAVHELFR</sequence>
<comment type="caution">
    <text evidence="14">The sequence shown here is derived from an EMBL/GenBank/DDBJ whole genome shotgun (WGS) entry which is preliminary data.</text>
</comment>
<dbReference type="EMBL" id="BMGR01000016">
    <property type="protein sequence ID" value="GGG20327.1"/>
    <property type="molecule type" value="Genomic_DNA"/>
</dbReference>
<evidence type="ECO:0000313" key="15">
    <source>
        <dbReference type="Proteomes" id="UP000644756"/>
    </source>
</evidence>
<proteinExistence type="inferred from homology"/>
<gene>
    <name evidence="14" type="primary">spoIVFB</name>
    <name evidence="14" type="ORF">GCM10010916_41340</name>
</gene>
<evidence type="ECO:0000313" key="14">
    <source>
        <dbReference type="EMBL" id="GGG20327.1"/>
    </source>
</evidence>
<evidence type="ECO:0000259" key="13">
    <source>
        <dbReference type="Pfam" id="PF02163"/>
    </source>
</evidence>
<evidence type="ECO:0000256" key="2">
    <source>
        <dbReference type="ARBA" id="ARBA00004141"/>
    </source>
</evidence>
<dbReference type="GO" id="GO:0046872">
    <property type="term" value="F:metal ion binding"/>
    <property type="evidence" value="ECO:0007669"/>
    <property type="project" value="UniProtKB-KW"/>
</dbReference>
<reference evidence="14" key="1">
    <citation type="journal article" date="2014" name="Int. J. Syst. Evol. Microbiol.">
        <title>Complete genome sequence of Corynebacterium casei LMG S-19264T (=DSM 44701T), isolated from a smear-ripened cheese.</title>
        <authorList>
            <consortium name="US DOE Joint Genome Institute (JGI-PGF)"/>
            <person name="Walter F."/>
            <person name="Albersmeier A."/>
            <person name="Kalinowski J."/>
            <person name="Ruckert C."/>
        </authorList>
    </citation>
    <scope>NUCLEOTIDE SEQUENCE</scope>
    <source>
        <strain evidence="14">CGMCC 1.12987</strain>
    </source>
</reference>
<feature type="transmembrane region" description="Helical" evidence="12">
    <location>
        <begin position="12"/>
        <end position="40"/>
    </location>
</feature>
<evidence type="ECO:0000256" key="11">
    <source>
        <dbReference type="ARBA" id="ARBA00023136"/>
    </source>
</evidence>
<keyword evidence="6" id="KW-0479">Metal-binding</keyword>
<dbReference type="CDD" id="cd06161">
    <property type="entry name" value="S2P-M50_SpoIVFB"/>
    <property type="match status" value="1"/>
</dbReference>
<dbReference type="Pfam" id="PF02163">
    <property type="entry name" value="Peptidase_M50"/>
    <property type="match status" value="2"/>
</dbReference>
<dbReference type="InterPro" id="IPR008915">
    <property type="entry name" value="Peptidase_M50"/>
</dbReference>
<evidence type="ECO:0000256" key="6">
    <source>
        <dbReference type="ARBA" id="ARBA00022723"/>
    </source>
</evidence>
<comment type="subcellular location">
    <subcellularLocation>
        <location evidence="2">Membrane</location>
        <topology evidence="2">Multi-pass membrane protein</topology>
    </subcellularLocation>
</comment>
<dbReference type="PANTHER" id="PTHR39188:SF3">
    <property type="entry name" value="STAGE IV SPORULATION PROTEIN FB"/>
    <property type="match status" value="1"/>
</dbReference>
<feature type="domain" description="Peptidase M50" evidence="13">
    <location>
        <begin position="117"/>
        <end position="147"/>
    </location>
</feature>
<feature type="transmembrane region" description="Helical" evidence="12">
    <location>
        <begin position="181"/>
        <end position="200"/>
    </location>
</feature>
<keyword evidence="9 12" id="KW-1133">Transmembrane helix</keyword>
<protein>
    <submittedName>
        <fullName evidence="14">Stage IV sporulation protein FB</fullName>
    </submittedName>
</protein>
<keyword evidence="10" id="KW-0482">Metalloprotease</keyword>
<dbReference type="PANTHER" id="PTHR39188">
    <property type="entry name" value="MEMBRANE-ASSOCIATED ZINC METALLOPROTEASE M50B"/>
    <property type="match status" value="1"/>
</dbReference>
<keyword evidence="11 12" id="KW-0472">Membrane</keyword>
<dbReference type="AlphaFoldDB" id="A0A917G3N4"/>
<evidence type="ECO:0000256" key="10">
    <source>
        <dbReference type="ARBA" id="ARBA00023049"/>
    </source>
</evidence>
<evidence type="ECO:0000256" key="9">
    <source>
        <dbReference type="ARBA" id="ARBA00022989"/>
    </source>
</evidence>
<comment type="cofactor">
    <cofactor evidence="1">
        <name>Zn(2+)</name>
        <dbReference type="ChEBI" id="CHEBI:29105"/>
    </cofactor>
</comment>